<keyword evidence="1" id="KW-1133">Transmembrane helix</keyword>
<gene>
    <name evidence="2" type="ORF">BN000_02702</name>
</gene>
<evidence type="ECO:0000313" key="2">
    <source>
        <dbReference type="EMBL" id="CRK82756.1"/>
    </source>
</evidence>
<keyword evidence="1" id="KW-0812">Transmembrane</keyword>
<dbReference type="EMBL" id="CVRB01000003">
    <property type="protein sequence ID" value="CRK82756.1"/>
    <property type="molecule type" value="Genomic_DNA"/>
</dbReference>
<proteinExistence type="predicted"/>
<keyword evidence="1" id="KW-0472">Membrane</keyword>
<protein>
    <submittedName>
        <fullName evidence="2">Uncharacterized protein</fullName>
    </submittedName>
</protein>
<dbReference type="Proteomes" id="UP000199087">
    <property type="component" value="Unassembled WGS sequence"/>
</dbReference>
<keyword evidence="3" id="KW-1185">Reference proteome</keyword>
<dbReference type="AlphaFoldDB" id="A0A0U1NXT0"/>
<organism evidence="2 3">
    <name type="scientific">Neobacillus massiliamazoniensis</name>
    <dbReference type="NCBI Taxonomy" id="1499688"/>
    <lineage>
        <taxon>Bacteria</taxon>
        <taxon>Bacillati</taxon>
        <taxon>Bacillota</taxon>
        <taxon>Bacilli</taxon>
        <taxon>Bacillales</taxon>
        <taxon>Bacillaceae</taxon>
        <taxon>Neobacillus</taxon>
    </lineage>
</organism>
<evidence type="ECO:0000313" key="3">
    <source>
        <dbReference type="Proteomes" id="UP000199087"/>
    </source>
</evidence>
<name>A0A0U1NXT0_9BACI</name>
<reference evidence="3" key="1">
    <citation type="submission" date="2015-05" db="EMBL/GenBank/DDBJ databases">
        <authorList>
            <person name="Urmite Genomes"/>
        </authorList>
    </citation>
    <scope>NUCLEOTIDE SEQUENCE [LARGE SCALE GENOMIC DNA]</scope>
    <source>
        <strain evidence="3">LF1</strain>
    </source>
</reference>
<accession>A0A0U1NXT0</accession>
<sequence>MSPSSITYFVFMAVTFLTFIQVNCQQCNKMGFLLIKEGKL</sequence>
<dbReference type="RefSeq" id="WP_281177013.1">
    <property type="nucleotide sequence ID" value="NZ_CVRB01000003.1"/>
</dbReference>
<feature type="transmembrane region" description="Helical" evidence="1">
    <location>
        <begin position="6"/>
        <end position="24"/>
    </location>
</feature>
<evidence type="ECO:0000256" key="1">
    <source>
        <dbReference type="SAM" id="Phobius"/>
    </source>
</evidence>